<keyword evidence="6" id="KW-1185">Reference proteome</keyword>
<reference evidence="5" key="1">
    <citation type="submission" date="2022-08" db="EMBL/GenBank/DDBJ databases">
        <authorList>
            <person name="Byrne P K."/>
        </authorList>
    </citation>
    <scope>NUCLEOTIDE SEQUENCE</scope>
    <source>
        <strain evidence="5">UCD650</strain>
    </source>
</reference>
<organism evidence="5 6">
    <name type="scientific">Saccharomyces eubayanus</name>
    <name type="common">Yeast</name>
    <dbReference type="NCBI Taxonomy" id="1080349"/>
    <lineage>
        <taxon>Eukaryota</taxon>
        <taxon>Fungi</taxon>
        <taxon>Dikarya</taxon>
        <taxon>Ascomycota</taxon>
        <taxon>Saccharomycotina</taxon>
        <taxon>Saccharomycetes</taxon>
        <taxon>Saccharomycetales</taxon>
        <taxon>Saccharomycetaceae</taxon>
        <taxon>Saccharomyces</taxon>
    </lineage>
</organism>
<evidence type="ECO:0000256" key="2">
    <source>
        <dbReference type="ARBA" id="ARBA00022722"/>
    </source>
</evidence>
<keyword evidence="4" id="KW-0378">Hydrolase</keyword>
<keyword evidence="2" id="KW-0540">Nuclease</keyword>
<dbReference type="InterPro" id="IPR018228">
    <property type="entry name" value="DNase_TatD-rel_CS"/>
</dbReference>
<dbReference type="PROSITE" id="PS01091">
    <property type="entry name" value="TATD_3"/>
    <property type="match status" value="1"/>
</dbReference>
<name>A0ABN8VJI0_SACEU</name>
<protein>
    <recommendedName>
        <fullName evidence="7">YBL055C-like protein</fullName>
    </recommendedName>
</protein>
<dbReference type="EMBL" id="OX291492">
    <property type="protein sequence ID" value="CAI1804962.1"/>
    <property type="molecule type" value="Genomic_DNA"/>
</dbReference>
<sequence length="445" mass="50483">MAAMGTQWRTGLLLELIRRRPGRCPSCMWSGLFKSSSRRSSGLWRPLWTRYCNMTSSSTESLLKYYDIGLNLTDPMFHGVYNGKEYHPADYARVLDRAAQRHVKVALVTGSSIVESQSAIELINGVKGRSPLKLYHTIGVHPCCVNEFMDVGQGDKPGSTIDNPSMDETYNESLYNKVLSDPSFAQGKLKQLSELMNQQANAPESSFRSIGEIGLDYDRFHYSSKEMQMLFFEEQLKISCLNDKLGSYPLFLHMRNACSDFVRILQKFITGFTDDKDIFQLQGLDASSSNRTYKFHPDRKLVVHSFTGSESDLQKLLNMSPNCFIGINGCSLRSEENLPVVKQIPLERLLLETDAPWCEIKRTHASFQYLAKQQEANTFEYPAFKSVKKNKLADKLDADELYTVKGRNEPCNMEQVAIVISQVKDIDLPTLADATWKTSCRIFGE</sequence>
<dbReference type="PANTHER" id="PTHR10060:SF15">
    <property type="entry name" value="DEOXYRIBONUCLEASE TATDN1"/>
    <property type="match status" value="1"/>
</dbReference>
<dbReference type="Proteomes" id="UP001152964">
    <property type="component" value="Chromosome 2"/>
</dbReference>
<gene>
    <name evidence="5" type="primary">U6500B00690</name>
    <name evidence="5" type="ORF">SEUBUCD650_0B00690</name>
</gene>
<evidence type="ECO:0008006" key="7">
    <source>
        <dbReference type="Google" id="ProtNLM"/>
    </source>
</evidence>
<dbReference type="PANTHER" id="PTHR10060">
    <property type="entry name" value="TATD FAMILY DEOXYRIBONUCLEASE"/>
    <property type="match status" value="1"/>
</dbReference>
<dbReference type="InterPro" id="IPR001130">
    <property type="entry name" value="TatD-like"/>
</dbReference>
<evidence type="ECO:0000256" key="4">
    <source>
        <dbReference type="ARBA" id="ARBA00022801"/>
    </source>
</evidence>
<dbReference type="InterPro" id="IPR050891">
    <property type="entry name" value="TatD-type_Hydrolase"/>
</dbReference>
<dbReference type="Gene3D" id="3.20.20.140">
    <property type="entry name" value="Metal-dependent hydrolases"/>
    <property type="match status" value="1"/>
</dbReference>
<evidence type="ECO:0000313" key="6">
    <source>
        <dbReference type="Proteomes" id="UP001152964"/>
    </source>
</evidence>
<evidence type="ECO:0000256" key="3">
    <source>
        <dbReference type="ARBA" id="ARBA00022723"/>
    </source>
</evidence>
<accession>A0ABN8VJI0</accession>
<dbReference type="SUPFAM" id="SSF51556">
    <property type="entry name" value="Metallo-dependent hydrolases"/>
    <property type="match status" value="1"/>
</dbReference>
<dbReference type="InterPro" id="IPR032466">
    <property type="entry name" value="Metal_Hydrolase"/>
</dbReference>
<dbReference type="CDD" id="cd01310">
    <property type="entry name" value="TatD_DNAse"/>
    <property type="match status" value="1"/>
</dbReference>
<evidence type="ECO:0000256" key="1">
    <source>
        <dbReference type="ARBA" id="ARBA00009275"/>
    </source>
</evidence>
<dbReference type="Pfam" id="PF01026">
    <property type="entry name" value="TatD_DNase"/>
    <property type="match status" value="1"/>
</dbReference>
<keyword evidence="3" id="KW-0479">Metal-binding</keyword>
<evidence type="ECO:0000313" key="5">
    <source>
        <dbReference type="EMBL" id="CAI1804962.1"/>
    </source>
</evidence>
<proteinExistence type="inferred from homology"/>
<comment type="similarity">
    <text evidence="1">Belongs to the metallo-dependent hydrolases superfamily. TatD-type hydrolase family.</text>
</comment>